<protein>
    <recommendedName>
        <fullName evidence="1">Xylose isomerase-like TIM barrel domain-containing protein</fullName>
    </recommendedName>
</protein>
<reference evidence="2 3" key="1">
    <citation type="submission" date="2019-07" db="EMBL/GenBank/DDBJ databases">
        <title>Whole genome shotgun sequence of Microvirga aerophila NBRC 106136.</title>
        <authorList>
            <person name="Hosoyama A."/>
            <person name="Uohara A."/>
            <person name="Ohji S."/>
            <person name="Ichikawa N."/>
        </authorList>
    </citation>
    <scope>NUCLEOTIDE SEQUENCE [LARGE SCALE GENOMIC DNA]</scope>
    <source>
        <strain evidence="2 3">NBRC 106136</strain>
    </source>
</reference>
<evidence type="ECO:0000259" key="1">
    <source>
        <dbReference type="Pfam" id="PF01261"/>
    </source>
</evidence>
<gene>
    <name evidence="2" type="ORF">MAE02_52050</name>
</gene>
<dbReference type="InterPro" id="IPR050312">
    <property type="entry name" value="IolE/XylAMocC-like"/>
</dbReference>
<dbReference type="SUPFAM" id="SSF51658">
    <property type="entry name" value="Xylose isomerase-like"/>
    <property type="match status" value="1"/>
</dbReference>
<feature type="domain" description="Xylose isomerase-like TIM barrel" evidence="1">
    <location>
        <begin position="25"/>
        <end position="263"/>
    </location>
</feature>
<sequence length="275" mass="29857">MKMGLRKLGAHTFGFVWEQTAEATIQALAAEGFRSFQLLASPPHIDPFNASNDELNAIRSAVAACGGRIVSVDLPASEFNLASPIKDAARFSVEMYKRTVEFAAAIGSEYITVTSGRRHALLPAPQGHLEAIFTDSFDQIVEAAERAGIRVLLENHPHGVLPDAESMVRFLSDARYDSVDVLYDAANAAAINEDPVEGLRKVLPKTGVVHLSDAPNGSWRHDPIGAGDIEFGPIMELLKSAGYARHVVAEIISDAPLRDLIEAREYFSPILNVRN</sequence>
<name>A0A512BZX5_9HYPH</name>
<comment type="caution">
    <text evidence="2">The sequence shown here is derived from an EMBL/GenBank/DDBJ whole genome shotgun (WGS) entry which is preliminary data.</text>
</comment>
<dbReference type="RefSeq" id="WP_114187219.1">
    <property type="nucleotide sequence ID" value="NZ_QOIO01000030.1"/>
</dbReference>
<dbReference type="InterPro" id="IPR013022">
    <property type="entry name" value="Xyl_isomerase-like_TIM-brl"/>
</dbReference>
<dbReference type="InterPro" id="IPR036237">
    <property type="entry name" value="Xyl_isomerase-like_sf"/>
</dbReference>
<dbReference type="AlphaFoldDB" id="A0A512BZX5"/>
<organism evidence="2 3">
    <name type="scientific">Microvirga aerophila</name>
    <dbReference type="NCBI Taxonomy" id="670291"/>
    <lineage>
        <taxon>Bacteria</taxon>
        <taxon>Pseudomonadati</taxon>
        <taxon>Pseudomonadota</taxon>
        <taxon>Alphaproteobacteria</taxon>
        <taxon>Hyphomicrobiales</taxon>
        <taxon>Methylobacteriaceae</taxon>
        <taxon>Microvirga</taxon>
    </lineage>
</organism>
<dbReference type="EMBL" id="BJYU01000108">
    <property type="protein sequence ID" value="GEO17509.1"/>
    <property type="molecule type" value="Genomic_DNA"/>
</dbReference>
<dbReference type="PANTHER" id="PTHR12110:SF53">
    <property type="entry name" value="BLR5974 PROTEIN"/>
    <property type="match status" value="1"/>
</dbReference>
<dbReference type="Gene3D" id="3.20.20.150">
    <property type="entry name" value="Divalent-metal-dependent TIM barrel enzymes"/>
    <property type="match status" value="1"/>
</dbReference>
<keyword evidence="3" id="KW-1185">Reference proteome</keyword>
<dbReference type="PANTHER" id="PTHR12110">
    <property type="entry name" value="HYDROXYPYRUVATE ISOMERASE"/>
    <property type="match status" value="1"/>
</dbReference>
<proteinExistence type="predicted"/>
<accession>A0A512BZX5</accession>
<dbReference type="Proteomes" id="UP000321085">
    <property type="component" value="Unassembled WGS sequence"/>
</dbReference>
<evidence type="ECO:0000313" key="2">
    <source>
        <dbReference type="EMBL" id="GEO17509.1"/>
    </source>
</evidence>
<dbReference type="Pfam" id="PF01261">
    <property type="entry name" value="AP_endonuc_2"/>
    <property type="match status" value="1"/>
</dbReference>
<evidence type="ECO:0000313" key="3">
    <source>
        <dbReference type="Proteomes" id="UP000321085"/>
    </source>
</evidence>
<dbReference type="OrthoDB" id="8016886at2"/>